<dbReference type="EMBL" id="LXQA010795309">
    <property type="protein sequence ID" value="MCI71383.1"/>
    <property type="molecule type" value="Genomic_DNA"/>
</dbReference>
<proteinExistence type="predicted"/>
<dbReference type="AlphaFoldDB" id="A0A392UCY4"/>
<accession>A0A392UCY4</accession>
<evidence type="ECO:0000313" key="1">
    <source>
        <dbReference type="EMBL" id="MCI71383.1"/>
    </source>
</evidence>
<reference evidence="1 2" key="1">
    <citation type="journal article" date="2018" name="Front. Plant Sci.">
        <title>Red Clover (Trifolium pratense) and Zigzag Clover (T. medium) - A Picture of Genomic Similarities and Differences.</title>
        <authorList>
            <person name="Dluhosova J."/>
            <person name="Istvanek J."/>
            <person name="Nedelnik J."/>
            <person name="Repkova J."/>
        </authorList>
    </citation>
    <scope>NUCLEOTIDE SEQUENCE [LARGE SCALE GENOMIC DNA]</scope>
    <source>
        <strain evidence="2">cv. 10/8</strain>
        <tissue evidence="1">Leaf</tissue>
    </source>
</reference>
<keyword evidence="2" id="KW-1185">Reference proteome</keyword>
<name>A0A392UCY4_9FABA</name>
<evidence type="ECO:0000313" key="2">
    <source>
        <dbReference type="Proteomes" id="UP000265520"/>
    </source>
</evidence>
<comment type="caution">
    <text evidence="1">The sequence shown here is derived from an EMBL/GenBank/DDBJ whole genome shotgun (WGS) entry which is preliminary data.</text>
</comment>
<organism evidence="1 2">
    <name type="scientific">Trifolium medium</name>
    <dbReference type="NCBI Taxonomy" id="97028"/>
    <lineage>
        <taxon>Eukaryota</taxon>
        <taxon>Viridiplantae</taxon>
        <taxon>Streptophyta</taxon>
        <taxon>Embryophyta</taxon>
        <taxon>Tracheophyta</taxon>
        <taxon>Spermatophyta</taxon>
        <taxon>Magnoliopsida</taxon>
        <taxon>eudicotyledons</taxon>
        <taxon>Gunneridae</taxon>
        <taxon>Pentapetalae</taxon>
        <taxon>rosids</taxon>
        <taxon>fabids</taxon>
        <taxon>Fabales</taxon>
        <taxon>Fabaceae</taxon>
        <taxon>Papilionoideae</taxon>
        <taxon>50 kb inversion clade</taxon>
        <taxon>NPAAA clade</taxon>
        <taxon>Hologalegina</taxon>
        <taxon>IRL clade</taxon>
        <taxon>Trifolieae</taxon>
        <taxon>Trifolium</taxon>
    </lineage>
</organism>
<sequence>QEDWRPSCCFVLRVVDPCLSLPKGILVLVVVP</sequence>
<dbReference type="Proteomes" id="UP000265520">
    <property type="component" value="Unassembled WGS sequence"/>
</dbReference>
<feature type="non-terminal residue" evidence="1">
    <location>
        <position position="1"/>
    </location>
</feature>
<protein>
    <submittedName>
        <fullName evidence="1">Uncharacterized protein</fullName>
    </submittedName>
</protein>